<reference evidence="1" key="1">
    <citation type="submission" date="2021-06" db="EMBL/GenBank/DDBJ databases">
        <authorList>
            <person name="Kallberg Y."/>
            <person name="Tangrot J."/>
            <person name="Rosling A."/>
        </authorList>
    </citation>
    <scope>NUCLEOTIDE SEQUENCE</scope>
    <source>
        <strain evidence="1">28 12/20/2015</strain>
    </source>
</reference>
<accession>A0ACA9Q423</accession>
<dbReference type="Proteomes" id="UP000789366">
    <property type="component" value="Unassembled WGS sequence"/>
</dbReference>
<protein>
    <submittedName>
        <fullName evidence="1">12957_t:CDS:1</fullName>
    </submittedName>
</protein>
<evidence type="ECO:0000313" key="2">
    <source>
        <dbReference type="Proteomes" id="UP000789366"/>
    </source>
</evidence>
<feature type="non-terminal residue" evidence="1">
    <location>
        <position position="198"/>
    </location>
</feature>
<dbReference type="EMBL" id="CAJVPW010035294">
    <property type="protein sequence ID" value="CAG8735404.1"/>
    <property type="molecule type" value="Genomic_DNA"/>
</dbReference>
<keyword evidence="2" id="KW-1185">Reference proteome</keyword>
<comment type="caution">
    <text evidence="1">The sequence shown here is derived from an EMBL/GenBank/DDBJ whole genome shotgun (WGS) entry which is preliminary data.</text>
</comment>
<evidence type="ECO:0000313" key="1">
    <source>
        <dbReference type="EMBL" id="CAG8735404.1"/>
    </source>
</evidence>
<proteinExistence type="predicted"/>
<gene>
    <name evidence="1" type="ORF">SPELUC_LOCUS13416</name>
</gene>
<name>A0ACA9Q423_9GLOM</name>
<sequence>DLKRELKTRTRNGQWSEEDEVSFLEFLEKELDKVYAFQASMSEDINKRIQLCEKEISNLDSNAVEDHYLSLEEELSLIIADVHDLAKFTRLNYSGFLKIIKKHDASILDHFIHKQTNRELKYMYMSRLNAKPFYKENYDALIVKLSRLYDIVRTRGNPVKGNSSSGGQQQNFVRNTTKYWVHKDNITELKLLILKHLP</sequence>
<feature type="non-terminal residue" evidence="1">
    <location>
        <position position="1"/>
    </location>
</feature>
<organism evidence="1 2">
    <name type="scientific">Cetraspora pellucida</name>
    <dbReference type="NCBI Taxonomy" id="1433469"/>
    <lineage>
        <taxon>Eukaryota</taxon>
        <taxon>Fungi</taxon>
        <taxon>Fungi incertae sedis</taxon>
        <taxon>Mucoromycota</taxon>
        <taxon>Glomeromycotina</taxon>
        <taxon>Glomeromycetes</taxon>
        <taxon>Diversisporales</taxon>
        <taxon>Gigasporaceae</taxon>
        <taxon>Cetraspora</taxon>
    </lineage>
</organism>